<proteinExistence type="predicted"/>
<keyword evidence="1" id="KW-0472">Membrane</keyword>
<evidence type="ECO:0000259" key="2">
    <source>
        <dbReference type="Pfam" id="PF20037"/>
    </source>
</evidence>
<feature type="transmembrane region" description="Helical" evidence="1">
    <location>
        <begin position="20"/>
        <end position="39"/>
    </location>
</feature>
<dbReference type="Proteomes" id="UP000479531">
    <property type="component" value="Unassembled WGS sequence"/>
</dbReference>
<sequence>MVLVGSGQEYLIYADSDTGVMYLYITISTGGGLTVMLNADGTPKIWQGEE</sequence>
<comment type="caution">
    <text evidence="3">The sequence shown here is derived from an EMBL/GenBank/DDBJ whole genome shotgun (WGS) entry which is preliminary data.</text>
</comment>
<protein>
    <submittedName>
        <fullName evidence="3">Xylan 1,4-beta-xylosidase</fullName>
    </submittedName>
</protein>
<evidence type="ECO:0000256" key="1">
    <source>
        <dbReference type="SAM" id="Phobius"/>
    </source>
</evidence>
<dbReference type="InterPro" id="IPR045515">
    <property type="entry name" value="DUF6440"/>
</dbReference>
<reference evidence="3 4" key="1">
    <citation type="submission" date="2019-10" db="EMBL/GenBank/DDBJ databases">
        <title>Roseburia spp. ameliorate alcoholic fatty liver via restoration of gut barrier function.</title>
        <authorList>
            <person name="Seo B."/>
            <person name="Ko G."/>
        </authorList>
    </citation>
    <scope>NUCLEOTIDE SEQUENCE [LARGE SCALE GENOMIC DNA]</scope>
    <source>
        <strain evidence="3 4">SNUG30017</strain>
    </source>
</reference>
<evidence type="ECO:0000313" key="4">
    <source>
        <dbReference type="Proteomes" id="UP000479531"/>
    </source>
</evidence>
<feature type="domain" description="DUF6440" evidence="2">
    <location>
        <begin position="8"/>
        <end position="45"/>
    </location>
</feature>
<accession>A0A6L6XDQ2</accession>
<name>A0A6L6XDQ2_9FIRM</name>
<keyword evidence="1" id="KW-0812">Transmembrane</keyword>
<keyword evidence="1" id="KW-1133">Transmembrane helix</keyword>
<gene>
    <name evidence="3" type="ORF">GCK47_04780</name>
</gene>
<organism evidence="3 4">
    <name type="scientific">Roseburia intestinalis</name>
    <dbReference type="NCBI Taxonomy" id="166486"/>
    <lineage>
        <taxon>Bacteria</taxon>
        <taxon>Bacillati</taxon>
        <taxon>Bacillota</taxon>
        <taxon>Clostridia</taxon>
        <taxon>Lachnospirales</taxon>
        <taxon>Lachnospiraceae</taxon>
        <taxon>Roseburia</taxon>
    </lineage>
</organism>
<evidence type="ECO:0000313" key="3">
    <source>
        <dbReference type="EMBL" id="MVQ45032.1"/>
    </source>
</evidence>
<dbReference type="EMBL" id="WGGT01000004">
    <property type="protein sequence ID" value="MVQ45032.1"/>
    <property type="molecule type" value="Genomic_DNA"/>
</dbReference>
<dbReference type="Pfam" id="PF20037">
    <property type="entry name" value="DUF6440"/>
    <property type="match status" value="1"/>
</dbReference>
<dbReference type="AlphaFoldDB" id="A0A6L6XDQ2"/>